<dbReference type="AlphaFoldDB" id="A0A9D1KZI5"/>
<dbReference type="InterPro" id="IPR007842">
    <property type="entry name" value="HEPN_dom"/>
</dbReference>
<dbReference type="EMBL" id="DVMJ01000014">
    <property type="protein sequence ID" value="HIU12820.1"/>
    <property type="molecule type" value="Genomic_DNA"/>
</dbReference>
<protein>
    <submittedName>
        <fullName evidence="3">HEPN domain-containing protein</fullName>
    </submittedName>
</protein>
<dbReference type="Pfam" id="PF05168">
    <property type="entry name" value="HEPN"/>
    <property type="match status" value="1"/>
</dbReference>
<proteinExistence type="predicted"/>
<reference evidence="3" key="2">
    <citation type="journal article" date="2021" name="PeerJ">
        <title>Extensive microbial diversity within the chicken gut microbiome revealed by metagenomics and culture.</title>
        <authorList>
            <person name="Gilroy R."/>
            <person name="Ravi A."/>
            <person name="Getino M."/>
            <person name="Pursley I."/>
            <person name="Horton D.L."/>
            <person name="Alikhan N.F."/>
            <person name="Baker D."/>
            <person name="Gharbi K."/>
            <person name="Hall N."/>
            <person name="Watson M."/>
            <person name="Adriaenssens E.M."/>
            <person name="Foster-Nyarko E."/>
            <person name="Jarju S."/>
            <person name="Secka A."/>
            <person name="Antonio M."/>
            <person name="Oren A."/>
            <person name="Chaudhuri R.R."/>
            <person name="La Ragione R."/>
            <person name="Hildebrand F."/>
            <person name="Pallen M.J."/>
        </authorList>
    </citation>
    <scope>NUCLEOTIDE SEQUENCE</scope>
    <source>
        <strain evidence="3">CHK195-11698</strain>
    </source>
</reference>
<dbReference type="PROSITE" id="PS50910">
    <property type="entry name" value="HEPN"/>
    <property type="match status" value="1"/>
</dbReference>
<comment type="caution">
    <text evidence="3">The sequence shown here is derived from an EMBL/GenBank/DDBJ whole genome shotgun (WGS) entry which is preliminary data.</text>
</comment>
<evidence type="ECO:0000313" key="4">
    <source>
        <dbReference type="Proteomes" id="UP000824175"/>
    </source>
</evidence>
<feature type="domain" description="HEPN" evidence="2">
    <location>
        <begin position="12"/>
        <end position="127"/>
    </location>
</feature>
<evidence type="ECO:0000259" key="2">
    <source>
        <dbReference type="PROSITE" id="PS50910"/>
    </source>
</evidence>
<name>A0A9D1KZI5_9FIRM</name>
<sequence length="137" mass="16318">MSETLLDKAKQNYEVANTLFQSLANDDEAYLNYVGYHLQQAVEIAIKYELSIHAVPYQKTHDITQLIQLANQNGVDLNLPEYIDDHSEMFTLWESRTRYIINYRLEKRKIERALEEVRKMLEQFKELSHDNEHLIEM</sequence>
<accession>A0A9D1KZI5</accession>
<dbReference type="SUPFAM" id="SSF81593">
    <property type="entry name" value="Nucleotidyltransferase substrate binding subunit/domain"/>
    <property type="match status" value="1"/>
</dbReference>
<dbReference type="Gene3D" id="1.20.120.330">
    <property type="entry name" value="Nucleotidyltransferases domain 2"/>
    <property type="match status" value="1"/>
</dbReference>
<evidence type="ECO:0000256" key="1">
    <source>
        <dbReference type="SAM" id="Coils"/>
    </source>
</evidence>
<reference evidence="3" key="1">
    <citation type="submission" date="2020-10" db="EMBL/GenBank/DDBJ databases">
        <authorList>
            <person name="Gilroy R."/>
        </authorList>
    </citation>
    <scope>NUCLEOTIDE SEQUENCE</scope>
    <source>
        <strain evidence="3">CHK195-11698</strain>
    </source>
</reference>
<keyword evidence="1" id="KW-0175">Coiled coil</keyword>
<gene>
    <name evidence="3" type="ORF">IAD15_01945</name>
</gene>
<dbReference type="SMART" id="SM00748">
    <property type="entry name" value="HEPN"/>
    <property type="match status" value="1"/>
</dbReference>
<dbReference type="Proteomes" id="UP000824175">
    <property type="component" value="Unassembled WGS sequence"/>
</dbReference>
<feature type="coiled-coil region" evidence="1">
    <location>
        <begin position="100"/>
        <end position="130"/>
    </location>
</feature>
<evidence type="ECO:0000313" key="3">
    <source>
        <dbReference type="EMBL" id="HIU12820.1"/>
    </source>
</evidence>
<organism evidence="3 4">
    <name type="scientific">Candidatus Fimiplasma intestinipullorum</name>
    <dbReference type="NCBI Taxonomy" id="2840825"/>
    <lineage>
        <taxon>Bacteria</taxon>
        <taxon>Bacillati</taxon>
        <taxon>Bacillota</taxon>
        <taxon>Clostridia</taxon>
        <taxon>Eubacteriales</taxon>
        <taxon>Candidatus Fimiplasma</taxon>
    </lineage>
</organism>